<dbReference type="SUPFAM" id="SSF55961">
    <property type="entry name" value="Bet v1-like"/>
    <property type="match status" value="1"/>
</dbReference>
<dbReference type="Gene3D" id="3.30.530.20">
    <property type="match status" value="1"/>
</dbReference>
<evidence type="ECO:0000313" key="4">
    <source>
        <dbReference type="Proteomes" id="UP000002588"/>
    </source>
</evidence>
<evidence type="ECO:0000259" key="2">
    <source>
        <dbReference type="Pfam" id="PF03364"/>
    </source>
</evidence>
<dbReference type="Proteomes" id="UP000002588">
    <property type="component" value="Chromosome"/>
</dbReference>
<dbReference type="HOGENOM" id="CLU_079653_3_1_4"/>
<dbReference type="InterPro" id="IPR023393">
    <property type="entry name" value="START-like_dom_sf"/>
</dbReference>
<feature type="domain" description="Coenzyme Q-binding protein COQ10 START" evidence="2">
    <location>
        <begin position="10"/>
        <end position="134"/>
    </location>
</feature>
<dbReference type="eggNOG" id="COG2867">
    <property type="taxonomic scope" value="Bacteria"/>
</dbReference>
<dbReference type="GO" id="GO:0048039">
    <property type="term" value="F:ubiquinone binding"/>
    <property type="evidence" value="ECO:0007669"/>
    <property type="project" value="InterPro"/>
</dbReference>
<dbReference type="OrthoDB" id="9804759at2"/>
<reference evidence="3 4" key="1">
    <citation type="journal article" date="2006" name="Nat. Biotechnol.">
        <title>Complete genome of the mutualistic, N2-fixing grass endophyte Azoarcus sp. strain BH72.</title>
        <authorList>
            <person name="Krause A."/>
            <person name="Ramakumar A."/>
            <person name="Bartels D."/>
            <person name="Battistoni F."/>
            <person name="Bekel T."/>
            <person name="Boch J."/>
            <person name="Boehm M."/>
            <person name="Friedrich F."/>
            <person name="Hurek T."/>
            <person name="Krause L."/>
            <person name="Linke B."/>
            <person name="McHardy A.C."/>
            <person name="Sarkar A."/>
            <person name="Schneiker S."/>
            <person name="Syed A.A."/>
            <person name="Thauer R."/>
            <person name="Vorhoelter F.-J."/>
            <person name="Weidner S."/>
            <person name="Puehler A."/>
            <person name="Reinhold-Hurek B."/>
            <person name="Kaiser O."/>
            <person name="Goesmann A."/>
        </authorList>
    </citation>
    <scope>NUCLEOTIDE SEQUENCE [LARGE SCALE GENOMIC DNA]</scope>
    <source>
        <strain evidence="3 4">BH72</strain>
    </source>
</reference>
<name>A1K5T9_AZOSB</name>
<dbReference type="PANTHER" id="PTHR12901">
    <property type="entry name" value="SPERM PROTEIN HOMOLOG"/>
    <property type="match status" value="1"/>
</dbReference>
<dbReference type="RefSeq" id="WP_011765310.1">
    <property type="nucleotide sequence ID" value="NC_008702.1"/>
</dbReference>
<dbReference type="AlphaFoldDB" id="A1K5T9"/>
<dbReference type="Pfam" id="PF03364">
    <property type="entry name" value="Polyketide_cyc"/>
    <property type="match status" value="1"/>
</dbReference>
<evidence type="ECO:0000256" key="1">
    <source>
        <dbReference type="ARBA" id="ARBA00008918"/>
    </source>
</evidence>
<proteinExistence type="inferred from homology"/>
<keyword evidence="4" id="KW-1185">Reference proteome</keyword>
<dbReference type="STRING" id="62928.azo1577"/>
<dbReference type="InterPro" id="IPR005031">
    <property type="entry name" value="COQ10_START"/>
</dbReference>
<protein>
    <recommendedName>
        <fullName evidence="2">Coenzyme Q-binding protein COQ10 START domain-containing protein</fullName>
    </recommendedName>
</protein>
<dbReference type="KEGG" id="azo:azo1577"/>
<comment type="similarity">
    <text evidence="1">Belongs to the ribosome association toxin RatA family.</text>
</comment>
<organism evidence="3 4">
    <name type="scientific">Azoarcus sp. (strain BH72)</name>
    <dbReference type="NCBI Taxonomy" id="418699"/>
    <lineage>
        <taxon>Bacteria</taxon>
        <taxon>Pseudomonadati</taxon>
        <taxon>Pseudomonadota</taxon>
        <taxon>Betaproteobacteria</taxon>
        <taxon>Rhodocyclales</taxon>
        <taxon>Zoogloeaceae</taxon>
        <taxon>Azoarcus</taxon>
    </lineage>
</organism>
<dbReference type="GO" id="GO:0045333">
    <property type="term" value="P:cellular respiration"/>
    <property type="evidence" value="ECO:0007669"/>
    <property type="project" value="InterPro"/>
</dbReference>
<dbReference type="KEGG" id="aoa:dqs_1700"/>
<sequence>MADVKKLVLIEFTPAQMFDLVDRCEDYPLFLPWCGGADVHERTESVTAATLHINYHGIKAHFSTVNAKRRPTEMDIRLKEGPFTHLHGSWRFTPLGETACKIEFSLHYEFSSRLLEKALGPVFSHIANTFVDSFVKRAAQVYPRP</sequence>
<dbReference type="InterPro" id="IPR044996">
    <property type="entry name" value="COQ10-like"/>
</dbReference>
<dbReference type="CDD" id="cd07813">
    <property type="entry name" value="COQ10p_like"/>
    <property type="match status" value="1"/>
</dbReference>
<dbReference type="PANTHER" id="PTHR12901:SF10">
    <property type="entry name" value="COENZYME Q-BINDING PROTEIN COQ10, MITOCHONDRIAL"/>
    <property type="match status" value="1"/>
</dbReference>
<gene>
    <name evidence="3" type="ordered locus">azo1577</name>
</gene>
<dbReference type="EMBL" id="AM406670">
    <property type="protein sequence ID" value="CAL94194.1"/>
    <property type="molecule type" value="Genomic_DNA"/>
</dbReference>
<evidence type="ECO:0000313" key="3">
    <source>
        <dbReference type="EMBL" id="CAL94194.1"/>
    </source>
</evidence>
<accession>A1K5T9</accession>